<evidence type="ECO:0000313" key="4">
    <source>
        <dbReference type="EMBL" id="KAF4627861.1"/>
    </source>
</evidence>
<dbReference type="InterPro" id="IPR026992">
    <property type="entry name" value="DIOX_N"/>
</dbReference>
<protein>
    <recommendedName>
        <fullName evidence="3">Fe2OG dioxygenase domain-containing protein</fullName>
    </recommendedName>
</protein>
<dbReference type="PANTHER" id="PTHR47990">
    <property type="entry name" value="2-OXOGLUTARATE (2OG) AND FE(II)-DEPENDENT OXYGENASE SUPERFAMILY PROTEIN-RELATED"/>
    <property type="match status" value="1"/>
</dbReference>
<dbReference type="PRINTS" id="PR00682">
    <property type="entry name" value="IPNSYNTHASE"/>
</dbReference>
<evidence type="ECO:0000259" key="3">
    <source>
        <dbReference type="PROSITE" id="PS51471"/>
    </source>
</evidence>
<organism evidence="4 5">
    <name type="scientific">Cudoniella acicularis</name>
    <dbReference type="NCBI Taxonomy" id="354080"/>
    <lineage>
        <taxon>Eukaryota</taxon>
        <taxon>Fungi</taxon>
        <taxon>Dikarya</taxon>
        <taxon>Ascomycota</taxon>
        <taxon>Pezizomycotina</taxon>
        <taxon>Leotiomycetes</taxon>
        <taxon>Helotiales</taxon>
        <taxon>Tricladiaceae</taxon>
        <taxon>Cudoniella</taxon>
    </lineage>
</organism>
<dbReference type="SUPFAM" id="SSF51197">
    <property type="entry name" value="Clavaminate synthase-like"/>
    <property type="match status" value="1"/>
</dbReference>
<dbReference type="GO" id="GO:0016491">
    <property type="term" value="F:oxidoreductase activity"/>
    <property type="evidence" value="ECO:0007669"/>
    <property type="project" value="UniProtKB-KW"/>
</dbReference>
<proteinExistence type="inferred from homology"/>
<keyword evidence="2" id="KW-0560">Oxidoreductase</keyword>
<evidence type="ECO:0000313" key="5">
    <source>
        <dbReference type="Proteomes" id="UP000566819"/>
    </source>
</evidence>
<dbReference type="OrthoDB" id="288590at2759"/>
<reference evidence="4 5" key="1">
    <citation type="submission" date="2020-03" db="EMBL/GenBank/DDBJ databases">
        <title>Draft Genome Sequence of Cudoniella acicularis.</title>
        <authorList>
            <person name="Buettner E."/>
            <person name="Kellner H."/>
        </authorList>
    </citation>
    <scope>NUCLEOTIDE SEQUENCE [LARGE SCALE GENOMIC DNA]</scope>
    <source>
        <strain evidence="4 5">DSM 108380</strain>
    </source>
</reference>
<dbReference type="InterPro" id="IPR005123">
    <property type="entry name" value="Oxoglu/Fe-dep_dioxygenase_dom"/>
</dbReference>
<feature type="domain" description="Fe2OG dioxygenase" evidence="3">
    <location>
        <begin position="178"/>
        <end position="281"/>
    </location>
</feature>
<dbReference type="Gene3D" id="2.60.120.330">
    <property type="entry name" value="B-lactam Antibiotic, Isopenicillin N Synthase, Chain"/>
    <property type="match status" value="1"/>
</dbReference>
<comment type="similarity">
    <text evidence="1 2">Belongs to the iron/ascorbate-dependent oxidoreductase family.</text>
</comment>
<evidence type="ECO:0000256" key="2">
    <source>
        <dbReference type="RuleBase" id="RU003682"/>
    </source>
</evidence>
<dbReference type="InterPro" id="IPR044861">
    <property type="entry name" value="IPNS-like_FE2OG_OXY"/>
</dbReference>
<evidence type="ECO:0000256" key="1">
    <source>
        <dbReference type="ARBA" id="ARBA00008056"/>
    </source>
</evidence>
<dbReference type="Pfam" id="PF14226">
    <property type="entry name" value="DIOX_N"/>
    <property type="match status" value="1"/>
</dbReference>
<accession>A0A8H4RFT7</accession>
<dbReference type="GO" id="GO:0044283">
    <property type="term" value="P:small molecule biosynthetic process"/>
    <property type="evidence" value="ECO:0007669"/>
    <property type="project" value="UniProtKB-ARBA"/>
</dbReference>
<dbReference type="Pfam" id="PF03171">
    <property type="entry name" value="2OG-FeII_Oxy"/>
    <property type="match status" value="1"/>
</dbReference>
<keyword evidence="2" id="KW-0408">Iron</keyword>
<dbReference type="PROSITE" id="PS51471">
    <property type="entry name" value="FE2OG_OXY"/>
    <property type="match status" value="1"/>
</dbReference>
<dbReference type="GO" id="GO:0046872">
    <property type="term" value="F:metal ion binding"/>
    <property type="evidence" value="ECO:0007669"/>
    <property type="project" value="UniProtKB-KW"/>
</dbReference>
<name>A0A8H4RFT7_9HELO</name>
<dbReference type="InterPro" id="IPR027443">
    <property type="entry name" value="IPNS-like_sf"/>
</dbReference>
<keyword evidence="2" id="KW-0479">Metal-binding</keyword>
<dbReference type="Proteomes" id="UP000566819">
    <property type="component" value="Unassembled WGS sequence"/>
</dbReference>
<comment type="caution">
    <text evidence="4">The sequence shown here is derived from an EMBL/GenBank/DDBJ whole genome shotgun (WGS) entry which is preliminary data.</text>
</comment>
<keyword evidence="5" id="KW-1185">Reference proteome</keyword>
<gene>
    <name evidence="4" type="ORF">G7Y89_g10291</name>
</gene>
<dbReference type="AlphaFoldDB" id="A0A8H4RFT7"/>
<sequence length="330" mass="36947">MVSATPTAPPILDFSAFRSSNPSERETLINQIRTACRDKGFFQLTNHGISSDLQTQTLSACKQFFDLPLSEKLKIDLKFSKHNRGYERHGSQMLEAGTAPESKEGLYLGKDLPLDHPRVVAGEYNCGPNPWLEALGEEFKDVCMEYYQAVEKLANEVIKALALGLGLKEGWFDEFTSKPSGTLRFIHYPPTPTTSSKARGIGAHRDFGCITLLMQDQVGGLQVLDEASGEWLDVTPVPGAYVVNLGNLMMKWTNHVYNSNMHRVMNFSSKDRYSIPFFYSGDQSYVFDCIPGCEGENGEKGEKMVVGEYMKRQFDTSYNRVLEQETVATS</sequence>
<dbReference type="InterPro" id="IPR050231">
    <property type="entry name" value="Iron_ascorbate_oxido_reductase"/>
</dbReference>
<dbReference type="EMBL" id="JAAMPI010000899">
    <property type="protein sequence ID" value="KAF4627861.1"/>
    <property type="molecule type" value="Genomic_DNA"/>
</dbReference>